<keyword evidence="2" id="KW-1185">Reference proteome</keyword>
<dbReference type="EMBL" id="CP036298">
    <property type="protein sequence ID" value="QDV26610.1"/>
    <property type="molecule type" value="Genomic_DNA"/>
</dbReference>
<protein>
    <recommendedName>
        <fullName evidence="3">Tetratricopeptide repeat protein</fullName>
    </recommendedName>
</protein>
<dbReference type="SUPFAM" id="SSF48452">
    <property type="entry name" value="TPR-like"/>
    <property type="match status" value="1"/>
</dbReference>
<sequence>MNERRAKIEAMLEDEPQDLFLRYSLALEMNKDGELEGALSHLAGLCDGEPPYVPAFFRSAQLLAEDQNIDTAREFLRRGIDEARAQGDLHAAGEMSEMLSDLGQFGE</sequence>
<reference evidence="1 2" key="1">
    <citation type="submission" date="2019-02" db="EMBL/GenBank/DDBJ databases">
        <title>Deep-cultivation of Planctomycetes and their phenomic and genomic characterization uncovers novel biology.</title>
        <authorList>
            <person name="Wiegand S."/>
            <person name="Jogler M."/>
            <person name="Boedeker C."/>
            <person name="Pinto D."/>
            <person name="Vollmers J."/>
            <person name="Rivas-Marin E."/>
            <person name="Kohn T."/>
            <person name="Peeters S.H."/>
            <person name="Heuer A."/>
            <person name="Rast P."/>
            <person name="Oberbeckmann S."/>
            <person name="Bunk B."/>
            <person name="Jeske O."/>
            <person name="Meyerdierks A."/>
            <person name="Storesund J.E."/>
            <person name="Kallscheuer N."/>
            <person name="Luecker S."/>
            <person name="Lage O.M."/>
            <person name="Pohl T."/>
            <person name="Merkel B.J."/>
            <person name="Hornburger P."/>
            <person name="Mueller R.-W."/>
            <person name="Bruemmer F."/>
            <person name="Labrenz M."/>
            <person name="Spormann A.M."/>
            <person name="Op den Camp H."/>
            <person name="Overmann J."/>
            <person name="Amann R."/>
            <person name="Jetten M.S.M."/>
            <person name="Mascher T."/>
            <person name="Medema M.H."/>
            <person name="Devos D.P."/>
            <person name="Kaster A.-K."/>
            <person name="Ovreas L."/>
            <person name="Rohde M."/>
            <person name="Galperin M.Y."/>
            <person name="Jogler C."/>
        </authorList>
    </citation>
    <scope>NUCLEOTIDE SEQUENCE [LARGE SCALE GENOMIC DNA]</scope>
    <source>
        <strain evidence="1 2">Q31a</strain>
    </source>
</reference>
<dbReference type="Proteomes" id="UP000318017">
    <property type="component" value="Chromosome"/>
</dbReference>
<dbReference type="InterPro" id="IPR011990">
    <property type="entry name" value="TPR-like_helical_dom_sf"/>
</dbReference>
<evidence type="ECO:0000313" key="1">
    <source>
        <dbReference type="EMBL" id="QDV26610.1"/>
    </source>
</evidence>
<dbReference type="KEGG" id="ahel:Q31a_49840"/>
<evidence type="ECO:0000313" key="2">
    <source>
        <dbReference type="Proteomes" id="UP000318017"/>
    </source>
</evidence>
<dbReference type="AlphaFoldDB" id="A0A518GDJ1"/>
<organism evidence="1 2">
    <name type="scientific">Aureliella helgolandensis</name>
    <dbReference type="NCBI Taxonomy" id="2527968"/>
    <lineage>
        <taxon>Bacteria</taxon>
        <taxon>Pseudomonadati</taxon>
        <taxon>Planctomycetota</taxon>
        <taxon>Planctomycetia</taxon>
        <taxon>Pirellulales</taxon>
        <taxon>Pirellulaceae</taxon>
        <taxon>Aureliella</taxon>
    </lineage>
</organism>
<dbReference type="Gene3D" id="1.25.40.10">
    <property type="entry name" value="Tetratricopeptide repeat domain"/>
    <property type="match status" value="1"/>
</dbReference>
<gene>
    <name evidence="1" type="ORF">Q31a_49840</name>
</gene>
<evidence type="ECO:0008006" key="3">
    <source>
        <dbReference type="Google" id="ProtNLM"/>
    </source>
</evidence>
<name>A0A518GDJ1_9BACT</name>
<dbReference type="RefSeq" id="WP_231690897.1">
    <property type="nucleotide sequence ID" value="NZ_CP036298.1"/>
</dbReference>
<accession>A0A518GDJ1</accession>
<proteinExistence type="predicted"/>